<keyword evidence="4" id="KW-1185">Reference proteome</keyword>
<feature type="chain" id="PRO_5038688887" evidence="1">
    <location>
        <begin position="32"/>
        <end position="298"/>
    </location>
</feature>
<dbReference type="SMART" id="SM00460">
    <property type="entry name" value="TGc"/>
    <property type="match status" value="1"/>
</dbReference>
<comment type="caution">
    <text evidence="3">The sequence shown here is derived from an EMBL/GenBank/DDBJ whole genome shotgun (WGS) entry which is preliminary data.</text>
</comment>
<evidence type="ECO:0000256" key="1">
    <source>
        <dbReference type="SAM" id="SignalP"/>
    </source>
</evidence>
<organism evidence="3 4">
    <name type="scientific">Sedimentibacter saalensis</name>
    <dbReference type="NCBI Taxonomy" id="130788"/>
    <lineage>
        <taxon>Bacteria</taxon>
        <taxon>Bacillati</taxon>
        <taxon>Bacillota</taxon>
        <taxon>Tissierellia</taxon>
        <taxon>Sedimentibacter</taxon>
    </lineage>
</organism>
<dbReference type="SUPFAM" id="SSF54001">
    <property type="entry name" value="Cysteine proteinases"/>
    <property type="match status" value="1"/>
</dbReference>
<dbReference type="AlphaFoldDB" id="A0A562IZE6"/>
<name>A0A562IZE6_9FIRM</name>
<dbReference type="PANTHER" id="PTHR33490">
    <property type="entry name" value="BLR5614 PROTEIN-RELATED"/>
    <property type="match status" value="1"/>
</dbReference>
<evidence type="ECO:0000313" key="3">
    <source>
        <dbReference type="EMBL" id="TWH76389.1"/>
    </source>
</evidence>
<feature type="signal peptide" evidence="1">
    <location>
        <begin position="1"/>
        <end position="31"/>
    </location>
</feature>
<sequence length="298" mass="33622">MKNLKNIKCTKRTVFTLLIMLLLTSSALCFGADGIYKSTKSEIDASAAQEGYIKVKYLNPTTKKLKVIIEKGKGKYTYDLNGEGNYDTYPLQMGDGTYSVKVFENISGTKYAAKQTVSIEVKLKDKNLPFLVPNQLVNFTRESAAAKKADELTKDLTTDFEKLDVIYDYVITNIAYDNEKAKTVKSGYLPNVDDILTSNKGICFDYASLMASMLRSEGIPAKLVTGYSSNLSAFHAWNEVYTEETGWIVLNEMYFDGEQWKLMDSTIASSAKQSNSPRVMEYTNKLIDSKYYTKQFEY</sequence>
<dbReference type="InterPro" id="IPR038765">
    <property type="entry name" value="Papain-like_cys_pep_sf"/>
</dbReference>
<dbReference type="Gene3D" id="3.10.620.30">
    <property type="match status" value="1"/>
</dbReference>
<dbReference type="Proteomes" id="UP000315343">
    <property type="component" value="Unassembled WGS sequence"/>
</dbReference>
<evidence type="ECO:0000259" key="2">
    <source>
        <dbReference type="SMART" id="SM00460"/>
    </source>
</evidence>
<dbReference type="Pfam" id="PF01841">
    <property type="entry name" value="Transglut_core"/>
    <property type="match status" value="1"/>
</dbReference>
<reference evidence="3 4" key="1">
    <citation type="submission" date="2019-07" db="EMBL/GenBank/DDBJ databases">
        <title>Genomic Encyclopedia of Type Strains, Phase I: the one thousand microbial genomes (KMG-I) project.</title>
        <authorList>
            <person name="Kyrpides N."/>
        </authorList>
    </citation>
    <scope>NUCLEOTIDE SEQUENCE [LARGE SCALE GENOMIC DNA]</scope>
    <source>
        <strain evidence="3 4">DSM 13558</strain>
    </source>
</reference>
<dbReference type="RefSeq" id="WP_145087093.1">
    <property type="nucleotide sequence ID" value="NZ_VLKH01000019.1"/>
</dbReference>
<gene>
    <name evidence="3" type="ORF">LY60_03647</name>
</gene>
<proteinExistence type="predicted"/>
<evidence type="ECO:0000313" key="4">
    <source>
        <dbReference type="Proteomes" id="UP000315343"/>
    </source>
</evidence>
<keyword evidence="1" id="KW-0732">Signal</keyword>
<dbReference type="InterPro" id="IPR002931">
    <property type="entry name" value="Transglutaminase-like"/>
</dbReference>
<feature type="domain" description="Transglutaminase-like" evidence="2">
    <location>
        <begin position="195"/>
        <end position="252"/>
    </location>
</feature>
<accession>A0A562IZE6</accession>
<dbReference type="EMBL" id="VLKH01000019">
    <property type="protein sequence ID" value="TWH76389.1"/>
    <property type="molecule type" value="Genomic_DNA"/>
</dbReference>
<protein>
    <submittedName>
        <fullName evidence="3">Transglutaminase superfamily protein</fullName>
    </submittedName>
</protein>
<dbReference type="OrthoDB" id="1817605at2"/>